<gene>
    <name evidence="1" type="ORF">F0U60_28940</name>
</gene>
<accession>A0ABY9XB75</accession>
<dbReference type="EMBL" id="CP043494">
    <property type="protein sequence ID" value="WNG52644.1"/>
    <property type="molecule type" value="Genomic_DNA"/>
</dbReference>
<keyword evidence="2" id="KW-1185">Reference proteome</keyword>
<name>A0ABY9XB75_9BACT</name>
<evidence type="ECO:0000313" key="1">
    <source>
        <dbReference type="EMBL" id="WNG52644.1"/>
    </source>
</evidence>
<organism evidence="1 2">
    <name type="scientific">Archangium minus</name>
    <dbReference type="NCBI Taxonomy" id="83450"/>
    <lineage>
        <taxon>Bacteria</taxon>
        <taxon>Pseudomonadati</taxon>
        <taxon>Myxococcota</taxon>
        <taxon>Myxococcia</taxon>
        <taxon>Myxococcales</taxon>
        <taxon>Cystobacterineae</taxon>
        <taxon>Archangiaceae</taxon>
        <taxon>Archangium</taxon>
    </lineage>
</organism>
<reference evidence="1 2" key="1">
    <citation type="submission" date="2019-08" db="EMBL/GenBank/DDBJ databases">
        <title>Archangium and Cystobacter genomes.</title>
        <authorList>
            <person name="Chen I.-C.K."/>
            <person name="Wielgoss S."/>
        </authorList>
    </citation>
    <scope>NUCLEOTIDE SEQUENCE [LARGE SCALE GENOMIC DNA]</scope>
    <source>
        <strain evidence="1 2">Cbm 6</strain>
    </source>
</reference>
<protein>
    <submittedName>
        <fullName evidence="1">DUF1570 domain-containing protein</fullName>
    </submittedName>
</protein>
<sequence length="460" mass="51833">MKSTHFRVQTNLSTEAAEKTALELEKFRRALLLAWDNEFDPPGEVEAIILRSPDQLEEFTDARIAGFASRGENGPLLVMSGDSFLMGESSADQRIQAHELAHYLSSFVLLRQPRWIAEGFASYLESLYFKGASAEVILGRPVRWMLGYVRAHGWMSLEELWAWQTINGMSESDLRRHYASSWLWVHYLMNVHGEQFADFQGRLARAEEPRRAFEASFQGVKDLAGGLRTYVDTGRYAILTIPLPEVPSKVETRELDGAEVHAIRARLRLMTPGSATREQRRQQAEQEIAQALREDPTNVSAVYLQSMFSEDASQRLALARELVKARPDSGKAWAMLADALRQSGGSAVEQEQALLRAMELQPQNATVLNNLAWFYVGSENPQKAFELAKRAVALAPADAAILDTYAAVLFQSGHCPDSLRIQRRALDVLHESTPESQRRILQDRLDKYERACQRTSGQKP</sequence>
<proteinExistence type="predicted"/>
<dbReference type="Gene3D" id="1.25.40.10">
    <property type="entry name" value="Tetratricopeptide repeat domain"/>
    <property type="match status" value="1"/>
</dbReference>
<dbReference type="Proteomes" id="UP001611383">
    <property type="component" value="Chromosome"/>
</dbReference>
<dbReference type="SUPFAM" id="SSF48452">
    <property type="entry name" value="TPR-like"/>
    <property type="match status" value="1"/>
</dbReference>
<dbReference type="InterPro" id="IPR011990">
    <property type="entry name" value="TPR-like_helical_dom_sf"/>
</dbReference>
<evidence type="ECO:0000313" key="2">
    <source>
        <dbReference type="Proteomes" id="UP001611383"/>
    </source>
</evidence>